<name>A0A7R9E916_9NEOP</name>
<evidence type="ECO:0000256" key="1">
    <source>
        <dbReference type="SAM" id="MobiDB-lite"/>
    </source>
</evidence>
<reference evidence="2" key="1">
    <citation type="submission" date="2020-11" db="EMBL/GenBank/DDBJ databases">
        <authorList>
            <person name="Tran Van P."/>
        </authorList>
    </citation>
    <scope>NUCLEOTIDE SEQUENCE</scope>
</reference>
<sequence>MRLQKGVKYQHQTGHGPHQKGSDKPTSCAPQNRTELNVGQCVQLSTRNHSHQAMFPRYAFPPLKALDDNKTYATITDELQHNVLCHLQILKDEFTCYFPEYVKNKSEAIKKLIRIPFSVKPKDLLNKIQDKVIDLLNKIQDEVIELQNANNFRNFESGLNMEELCCKKVIAYSNIWRAT</sequence>
<organism evidence="2">
    <name type="scientific">Timema monikensis</name>
    <dbReference type="NCBI Taxonomy" id="170555"/>
    <lineage>
        <taxon>Eukaryota</taxon>
        <taxon>Metazoa</taxon>
        <taxon>Ecdysozoa</taxon>
        <taxon>Arthropoda</taxon>
        <taxon>Hexapoda</taxon>
        <taxon>Insecta</taxon>
        <taxon>Pterygota</taxon>
        <taxon>Neoptera</taxon>
        <taxon>Polyneoptera</taxon>
        <taxon>Phasmatodea</taxon>
        <taxon>Timematodea</taxon>
        <taxon>Timematoidea</taxon>
        <taxon>Timematidae</taxon>
        <taxon>Timema</taxon>
    </lineage>
</organism>
<accession>A0A7R9E916</accession>
<protein>
    <submittedName>
        <fullName evidence="2">Uncharacterized protein</fullName>
    </submittedName>
</protein>
<evidence type="ECO:0000313" key="2">
    <source>
        <dbReference type="EMBL" id="CAD7429656.1"/>
    </source>
</evidence>
<dbReference type="AlphaFoldDB" id="A0A7R9E916"/>
<dbReference type="EMBL" id="OB794165">
    <property type="protein sequence ID" value="CAD7429656.1"/>
    <property type="molecule type" value="Genomic_DNA"/>
</dbReference>
<feature type="region of interest" description="Disordered" evidence="1">
    <location>
        <begin position="1"/>
        <end position="30"/>
    </location>
</feature>
<proteinExistence type="predicted"/>
<gene>
    <name evidence="2" type="ORF">TMSB3V08_LOCUS6433</name>
</gene>